<reference evidence="2" key="1">
    <citation type="submission" date="2010-08" db="EMBL/GenBank/DDBJ databases">
        <authorList>
            <consortium name="Caenorhabditis japonica Sequencing Consortium"/>
            <person name="Wilson R.K."/>
        </authorList>
    </citation>
    <scope>NUCLEOTIDE SEQUENCE [LARGE SCALE GENOMIC DNA]</scope>
    <source>
        <strain evidence="2">DF5081</strain>
    </source>
</reference>
<dbReference type="AlphaFoldDB" id="A0A8R1IFL6"/>
<accession>A0A8R1IFL6</accession>
<organism evidence="1 2">
    <name type="scientific">Caenorhabditis japonica</name>
    <dbReference type="NCBI Taxonomy" id="281687"/>
    <lineage>
        <taxon>Eukaryota</taxon>
        <taxon>Metazoa</taxon>
        <taxon>Ecdysozoa</taxon>
        <taxon>Nematoda</taxon>
        <taxon>Chromadorea</taxon>
        <taxon>Rhabditida</taxon>
        <taxon>Rhabditina</taxon>
        <taxon>Rhabditomorpha</taxon>
        <taxon>Rhabditoidea</taxon>
        <taxon>Rhabditidae</taxon>
        <taxon>Peloderinae</taxon>
        <taxon>Caenorhabditis</taxon>
    </lineage>
</organism>
<keyword evidence="2" id="KW-1185">Reference proteome</keyword>
<name>A0A8R1IFL6_CAEJA</name>
<evidence type="ECO:0000313" key="2">
    <source>
        <dbReference type="Proteomes" id="UP000005237"/>
    </source>
</evidence>
<protein>
    <submittedName>
        <fullName evidence="1">Uncharacterized protein</fullName>
    </submittedName>
</protein>
<dbReference type="EnsemblMetazoa" id="CJA31907.1">
    <property type="protein sequence ID" value="CJA31907.1"/>
    <property type="gene ID" value="WBGene00207754"/>
</dbReference>
<evidence type="ECO:0000313" key="1">
    <source>
        <dbReference type="EnsemblMetazoa" id="CJA31907.1"/>
    </source>
</evidence>
<sequence length="66" mass="7619">MRPSVSSFSEVVLLNYTFFLRIIPWLMSNRVQSVLSDVTSMYQEPRVSSVLIFWFHAPPATVYSCS</sequence>
<dbReference type="Proteomes" id="UP000005237">
    <property type="component" value="Unassembled WGS sequence"/>
</dbReference>
<reference evidence="1" key="2">
    <citation type="submission" date="2022-06" db="UniProtKB">
        <authorList>
            <consortium name="EnsemblMetazoa"/>
        </authorList>
    </citation>
    <scope>IDENTIFICATION</scope>
    <source>
        <strain evidence="1">DF5081</strain>
    </source>
</reference>
<proteinExistence type="predicted"/>